<name>A0A8K0TSM2_9PEZI</name>
<comment type="caution">
    <text evidence="1">The sequence shown here is derived from an EMBL/GenBank/DDBJ whole genome shotgun (WGS) entry which is preliminary data.</text>
</comment>
<proteinExistence type="predicted"/>
<keyword evidence="2" id="KW-1185">Reference proteome</keyword>
<evidence type="ECO:0000313" key="2">
    <source>
        <dbReference type="Proteomes" id="UP000813385"/>
    </source>
</evidence>
<dbReference type="Proteomes" id="UP000813385">
    <property type="component" value="Unassembled WGS sequence"/>
</dbReference>
<evidence type="ECO:0000313" key="1">
    <source>
        <dbReference type="EMBL" id="KAH7368844.1"/>
    </source>
</evidence>
<dbReference type="EMBL" id="JAGPXD010000002">
    <property type="protein sequence ID" value="KAH7368844.1"/>
    <property type="molecule type" value="Genomic_DNA"/>
</dbReference>
<gene>
    <name evidence="1" type="ORF">B0T11DRAFT_277736</name>
</gene>
<sequence>MSQTMKPGLTLTPVIFAFFSVFSLSCKPWQRLAEGRASLPDSSHRAQTEPIISMSTPEMAIPRVTSPRLVFSICQIRNL</sequence>
<dbReference type="AlphaFoldDB" id="A0A8K0TSM2"/>
<protein>
    <submittedName>
        <fullName evidence="1">Uncharacterized protein</fullName>
    </submittedName>
</protein>
<dbReference type="PROSITE" id="PS51257">
    <property type="entry name" value="PROKAR_LIPOPROTEIN"/>
    <property type="match status" value="1"/>
</dbReference>
<reference evidence="1" key="1">
    <citation type="journal article" date="2021" name="Nat. Commun.">
        <title>Genetic determinants of endophytism in the Arabidopsis root mycobiome.</title>
        <authorList>
            <person name="Mesny F."/>
            <person name="Miyauchi S."/>
            <person name="Thiergart T."/>
            <person name="Pickel B."/>
            <person name="Atanasova L."/>
            <person name="Karlsson M."/>
            <person name="Huettel B."/>
            <person name="Barry K.W."/>
            <person name="Haridas S."/>
            <person name="Chen C."/>
            <person name="Bauer D."/>
            <person name="Andreopoulos W."/>
            <person name="Pangilinan J."/>
            <person name="LaButti K."/>
            <person name="Riley R."/>
            <person name="Lipzen A."/>
            <person name="Clum A."/>
            <person name="Drula E."/>
            <person name="Henrissat B."/>
            <person name="Kohler A."/>
            <person name="Grigoriev I.V."/>
            <person name="Martin F.M."/>
            <person name="Hacquard S."/>
        </authorList>
    </citation>
    <scope>NUCLEOTIDE SEQUENCE</scope>
    <source>
        <strain evidence="1">MPI-CAGE-AT-0016</strain>
    </source>
</reference>
<accession>A0A8K0TSM2</accession>
<organism evidence="1 2">
    <name type="scientific">Plectosphaerella cucumerina</name>
    <dbReference type="NCBI Taxonomy" id="40658"/>
    <lineage>
        <taxon>Eukaryota</taxon>
        <taxon>Fungi</taxon>
        <taxon>Dikarya</taxon>
        <taxon>Ascomycota</taxon>
        <taxon>Pezizomycotina</taxon>
        <taxon>Sordariomycetes</taxon>
        <taxon>Hypocreomycetidae</taxon>
        <taxon>Glomerellales</taxon>
        <taxon>Plectosphaerellaceae</taxon>
        <taxon>Plectosphaerella</taxon>
    </lineage>
</organism>